<keyword evidence="3" id="KW-1185">Reference proteome</keyword>
<dbReference type="Proteomes" id="UP000299102">
    <property type="component" value="Unassembled WGS sequence"/>
</dbReference>
<feature type="compositionally biased region" description="Polar residues" evidence="1">
    <location>
        <begin position="49"/>
        <end position="61"/>
    </location>
</feature>
<protein>
    <submittedName>
        <fullName evidence="2">Uncharacterized protein</fullName>
    </submittedName>
</protein>
<dbReference type="AlphaFoldDB" id="A0A4C1YY41"/>
<sequence>MGNVIENENVSHLSETDKLEKRTFMLSGNELEPEPSPTSVPPPLPAARSETNCVSPRNTDSSPEESLKVHALLDEGSTATLIDEQVANGIGANGRHETLHVSSVGGNEITDEQFRVIRVKIKELST</sequence>
<evidence type="ECO:0000313" key="3">
    <source>
        <dbReference type="Proteomes" id="UP000299102"/>
    </source>
</evidence>
<reference evidence="2 3" key="1">
    <citation type="journal article" date="2019" name="Commun. Biol.">
        <title>The bagworm genome reveals a unique fibroin gene that provides high tensile strength.</title>
        <authorList>
            <person name="Kono N."/>
            <person name="Nakamura H."/>
            <person name="Ohtoshi R."/>
            <person name="Tomita M."/>
            <person name="Numata K."/>
            <person name="Arakawa K."/>
        </authorList>
    </citation>
    <scope>NUCLEOTIDE SEQUENCE [LARGE SCALE GENOMIC DNA]</scope>
</reference>
<dbReference type="EMBL" id="BGZK01001410">
    <property type="protein sequence ID" value="GBP79327.1"/>
    <property type="molecule type" value="Genomic_DNA"/>
</dbReference>
<feature type="region of interest" description="Disordered" evidence="1">
    <location>
        <begin position="1"/>
        <end position="20"/>
    </location>
</feature>
<organism evidence="2 3">
    <name type="scientific">Eumeta variegata</name>
    <name type="common">Bagworm moth</name>
    <name type="synonym">Eumeta japonica</name>
    <dbReference type="NCBI Taxonomy" id="151549"/>
    <lineage>
        <taxon>Eukaryota</taxon>
        <taxon>Metazoa</taxon>
        <taxon>Ecdysozoa</taxon>
        <taxon>Arthropoda</taxon>
        <taxon>Hexapoda</taxon>
        <taxon>Insecta</taxon>
        <taxon>Pterygota</taxon>
        <taxon>Neoptera</taxon>
        <taxon>Endopterygota</taxon>
        <taxon>Lepidoptera</taxon>
        <taxon>Glossata</taxon>
        <taxon>Ditrysia</taxon>
        <taxon>Tineoidea</taxon>
        <taxon>Psychidae</taxon>
        <taxon>Oiketicinae</taxon>
        <taxon>Eumeta</taxon>
    </lineage>
</organism>
<evidence type="ECO:0000313" key="2">
    <source>
        <dbReference type="EMBL" id="GBP79327.1"/>
    </source>
</evidence>
<dbReference type="OrthoDB" id="5983986at2759"/>
<feature type="compositionally biased region" description="Pro residues" evidence="1">
    <location>
        <begin position="34"/>
        <end position="45"/>
    </location>
</feature>
<comment type="caution">
    <text evidence="2">The sequence shown here is derived from an EMBL/GenBank/DDBJ whole genome shotgun (WGS) entry which is preliminary data.</text>
</comment>
<proteinExistence type="predicted"/>
<name>A0A4C1YY41_EUMVA</name>
<evidence type="ECO:0000256" key="1">
    <source>
        <dbReference type="SAM" id="MobiDB-lite"/>
    </source>
</evidence>
<gene>
    <name evidence="2" type="ORF">EVAR_99550_1</name>
</gene>
<feature type="region of interest" description="Disordered" evidence="1">
    <location>
        <begin position="26"/>
        <end position="65"/>
    </location>
</feature>
<accession>A0A4C1YY41</accession>
<feature type="compositionally biased region" description="Polar residues" evidence="1">
    <location>
        <begin position="1"/>
        <end position="13"/>
    </location>
</feature>